<feature type="domain" description="G-protein coupled receptors family 1 profile" evidence="11">
    <location>
        <begin position="39"/>
        <end position="309"/>
    </location>
</feature>
<sequence length="415" mass="46898">MDYNDTSNITETYKPYYERPETYIVPLLFALIFIIGVVGNGTLVTVFVRHKAMRNVPNTYILSLALADLLVIITCVPFTSIVYTVESWPWGVTVCRVSEAAKDVSIGVSVFTLTALSADRYFAIVDPLRKLHATGGSKRATRLTVATAVGIWVLAAALAAPAYFGSYLRAFVVNPTTQFLVCYPYPQEWGESYARTMVLIRFLVYYSVPLAVIALFYVLMARHLVLSTQNVPGEMQGTQRQMRARRKVALTVLAFVLVFAVCFLPSHVFLMWFYYCPTAQDDYNMWWHSLRIVGFCFSFLNSCVNPIALYCTSGICCVATAQSMDKEALFPCRHLDGYIQAGRRILVWYRGHRRSRLANNNERTKENYSKCLVFKPDNVPPFPKCCETDVKETNLDSKDISTESFLLPIEGFGRG</sequence>
<dbReference type="PROSITE" id="PS50262">
    <property type="entry name" value="G_PROTEIN_RECEP_F1_2"/>
    <property type="match status" value="1"/>
</dbReference>
<keyword evidence="7 9" id="KW-0675">Receptor</keyword>
<feature type="transmembrane region" description="Helical" evidence="10">
    <location>
        <begin position="248"/>
        <end position="275"/>
    </location>
</feature>
<evidence type="ECO:0000256" key="7">
    <source>
        <dbReference type="ARBA" id="ARBA00023170"/>
    </source>
</evidence>
<name>A0A8J2QJU9_9NEOP</name>
<dbReference type="PRINTS" id="PR00237">
    <property type="entry name" value="GPCRRHODOPSN"/>
</dbReference>
<feature type="transmembrane region" description="Helical" evidence="10">
    <location>
        <begin position="60"/>
        <end position="84"/>
    </location>
</feature>
<reference evidence="12" key="1">
    <citation type="submission" date="2021-09" db="EMBL/GenBank/DDBJ databases">
        <authorList>
            <person name="Martin H S."/>
        </authorList>
    </citation>
    <scope>NUCLEOTIDE SEQUENCE</scope>
</reference>
<protein>
    <submittedName>
        <fullName evidence="12">(African queen) hypothetical protein</fullName>
    </submittedName>
</protein>
<evidence type="ECO:0000256" key="8">
    <source>
        <dbReference type="ARBA" id="ARBA00023224"/>
    </source>
</evidence>
<organism evidence="12 13">
    <name type="scientific">Danaus chrysippus</name>
    <name type="common">African queen</name>
    <dbReference type="NCBI Taxonomy" id="151541"/>
    <lineage>
        <taxon>Eukaryota</taxon>
        <taxon>Metazoa</taxon>
        <taxon>Ecdysozoa</taxon>
        <taxon>Arthropoda</taxon>
        <taxon>Hexapoda</taxon>
        <taxon>Insecta</taxon>
        <taxon>Pterygota</taxon>
        <taxon>Neoptera</taxon>
        <taxon>Endopterygota</taxon>
        <taxon>Lepidoptera</taxon>
        <taxon>Glossata</taxon>
        <taxon>Ditrysia</taxon>
        <taxon>Papilionoidea</taxon>
        <taxon>Nymphalidae</taxon>
        <taxon>Danainae</taxon>
        <taxon>Danaini</taxon>
        <taxon>Danaina</taxon>
        <taxon>Danaus</taxon>
        <taxon>Anosia</taxon>
    </lineage>
</organism>
<evidence type="ECO:0000256" key="2">
    <source>
        <dbReference type="ARBA" id="ARBA00010663"/>
    </source>
</evidence>
<evidence type="ECO:0000256" key="5">
    <source>
        <dbReference type="ARBA" id="ARBA00023040"/>
    </source>
</evidence>
<proteinExistence type="inferred from homology"/>
<evidence type="ECO:0000256" key="3">
    <source>
        <dbReference type="ARBA" id="ARBA00022692"/>
    </source>
</evidence>
<comment type="subcellular location">
    <subcellularLocation>
        <location evidence="1">Membrane</location>
        <topology evidence="1">Multi-pass membrane protein</topology>
    </subcellularLocation>
</comment>
<feature type="transmembrane region" description="Helical" evidence="10">
    <location>
        <begin position="143"/>
        <end position="164"/>
    </location>
</feature>
<evidence type="ECO:0000313" key="12">
    <source>
        <dbReference type="EMBL" id="CAG9564515.1"/>
    </source>
</evidence>
<evidence type="ECO:0000313" key="13">
    <source>
        <dbReference type="Proteomes" id="UP000789524"/>
    </source>
</evidence>
<dbReference type="SUPFAM" id="SSF81321">
    <property type="entry name" value="Family A G protein-coupled receptor-like"/>
    <property type="match status" value="1"/>
</dbReference>
<evidence type="ECO:0000256" key="1">
    <source>
        <dbReference type="ARBA" id="ARBA00004141"/>
    </source>
</evidence>
<feature type="transmembrane region" description="Helical" evidence="10">
    <location>
        <begin position="198"/>
        <end position="219"/>
    </location>
</feature>
<dbReference type="Gene3D" id="1.20.1070.10">
    <property type="entry name" value="Rhodopsin 7-helix transmembrane proteins"/>
    <property type="match status" value="1"/>
</dbReference>
<evidence type="ECO:0000259" key="11">
    <source>
        <dbReference type="PROSITE" id="PS50262"/>
    </source>
</evidence>
<keyword evidence="5 9" id="KW-0297">G-protein coupled receptor</keyword>
<dbReference type="InterPro" id="IPR000276">
    <property type="entry name" value="GPCR_Rhodpsn"/>
</dbReference>
<dbReference type="AlphaFoldDB" id="A0A8J2QJU9"/>
<feature type="transmembrane region" description="Helical" evidence="10">
    <location>
        <begin position="104"/>
        <end position="122"/>
    </location>
</feature>
<evidence type="ECO:0000256" key="9">
    <source>
        <dbReference type="RuleBase" id="RU000688"/>
    </source>
</evidence>
<accession>A0A8J2QJU9</accession>
<dbReference type="PANTHER" id="PTHR45695:SF26">
    <property type="entry name" value="NEUROPEPTIDE CCHAMIDE-1 RECEPTOR"/>
    <property type="match status" value="1"/>
</dbReference>
<dbReference type="GO" id="GO:0005886">
    <property type="term" value="C:plasma membrane"/>
    <property type="evidence" value="ECO:0007669"/>
    <property type="project" value="TreeGrafter"/>
</dbReference>
<dbReference type="Pfam" id="PF00001">
    <property type="entry name" value="7tm_1"/>
    <property type="match status" value="1"/>
</dbReference>
<gene>
    <name evidence="12" type="ORF">DCHRY22_LOCUS5499</name>
</gene>
<evidence type="ECO:0000256" key="6">
    <source>
        <dbReference type="ARBA" id="ARBA00023136"/>
    </source>
</evidence>
<dbReference type="CDD" id="cd15927">
    <property type="entry name" value="7tmA_Bombesin_R-like"/>
    <property type="match status" value="1"/>
</dbReference>
<keyword evidence="4 10" id="KW-1133">Transmembrane helix</keyword>
<dbReference type="PANTHER" id="PTHR45695">
    <property type="entry name" value="LEUCOKININ RECEPTOR-RELATED"/>
    <property type="match status" value="1"/>
</dbReference>
<keyword evidence="8 9" id="KW-0807">Transducer</keyword>
<evidence type="ECO:0000256" key="10">
    <source>
        <dbReference type="SAM" id="Phobius"/>
    </source>
</evidence>
<comment type="similarity">
    <text evidence="2 9">Belongs to the G-protein coupled receptor 1 family.</text>
</comment>
<evidence type="ECO:0000256" key="4">
    <source>
        <dbReference type="ARBA" id="ARBA00022989"/>
    </source>
</evidence>
<comment type="caution">
    <text evidence="12">The sequence shown here is derived from an EMBL/GenBank/DDBJ whole genome shotgun (WGS) entry which is preliminary data.</text>
</comment>
<keyword evidence="13" id="KW-1185">Reference proteome</keyword>
<dbReference type="EMBL" id="CAKASE010000051">
    <property type="protein sequence ID" value="CAG9564515.1"/>
    <property type="molecule type" value="Genomic_DNA"/>
</dbReference>
<feature type="transmembrane region" description="Helical" evidence="10">
    <location>
        <begin position="23"/>
        <end position="48"/>
    </location>
</feature>
<keyword evidence="3 9" id="KW-0812">Transmembrane</keyword>
<dbReference type="GO" id="GO:0008188">
    <property type="term" value="F:neuropeptide receptor activity"/>
    <property type="evidence" value="ECO:0007669"/>
    <property type="project" value="TreeGrafter"/>
</dbReference>
<dbReference type="OrthoDB" id="10049706at2759"/>
<dbReference type="Proteomes" id="UP000789524">
    <property type="component" value="Unassembled WGS sequence"/>
</dbReference>
<dbReference type="InterPro" id="IPR017452">
    <property type="entry name" value="GPCR_Rhodpsn_7TM"/>
</dbReference>
<keyword evidence="6 10" id="KW-0472">Membrane</keyword>
<dbReference type="PROSITE" id="PS00237">
    <property type="entry name" value="G_PROTEIN_RECEP_F1_1"/>
    <property type="match status" value="1"/>
</dbReference>